<organism evidence="2 3">
    <name type="scientific">Meripilus lineatus</name>
    <dbReference type="NCBI Taxonomy" id="2056292"/>
    <lineage>
        <taxon>Eukaryota</taxon>
        <taxon>Fungi</taxon>
        <taxon>Dikarya</taxon>
        <taxon>Basidiomycota</taxon>
        <taxon>Agaricomycotina</taxon>
        <taxon>Agaricomycetes</taxon>
        <taxon>Polyporales</taxon>
        <taxon>Meripilaceae</taxon>
        <taxon>Meripilus</taxon>
    </lineage>
</organism>
<evidence type="ECO:0000313" key="3">
    <source>
        <dbReference type="Proteomes" id="UP001212997"/>
    </source>
</evidence>
<feature type="region of interest" description="Disordered" evidence="1">
    <location>
        <begin position="1"/>
        <end position="20"/>
    </location>
</feature>
<evidence type="ECO:0000313" key="2">
    <source>
        <dbReference type="EMBL" id="KAJ3481527.1"/>
    </source>
</evidence>
<reference evidence="2" key="1">
    <citation type="submission" date="2022-07" db="EMBL/GenBank/DDBJ databases">
        <title>Genome Sequence of Physisporinus lineatus.</title>
        <authorList>
            <person name="Buettner E."/>
        </authorList>
    </citation>
    <scope>NUCLEOTIDE SEQUENCE</scope>
    <source>
        <strain evidence="2">VT162</strain>
    </source>
</reference>
<keyword evidence="3" id="KW-1185">Reference proteome</keyword>
<proteinExistence type="predicted"/>
<name>A0AAD5YCT2_9APHY</name>
<evidence type="ECO:0008006" key="4">
    <source>
        <dbReference type="Google" id="ProtNLM"/>
    </source>
</evidence>
<protein>
    <recommendedName>
        <fullName evidence="4">F-box domain-containing protein</fullName>
    </recommendedName>
</protein>
<comment type="caution">
    <text evidence="2">The sequence shown here is derived from an EMBL/GenBank/DDBJ whole genome shotgun (WGS) entry which is preliminary data.</text>
</comment>
<gene>
    <name evidence="2" type="ORF">NLI96_g7595</name>
</gene>
<dbReference type="EMBL" id="JANAWD010000316">
    <property type="protein sequence ID" value="KAJ3481527.1"/>
    <property type="molecule type" value="Genomic_DNA"/>
</dbReference>
<sequence>MASSSNAGPSSSLTSRQPSAPARFVPSLPYYLAAPAGRAIQPGRSAETGLPMDVWLHVLDILSGDHSSIALLACASTCRYLYWPAQRIINRLIWRRIRSWTYEDVDQIVAEIRTAPKDAKRITNITFETESGANDESQRSTVALSVVPLRMTGQRALTNLCNLEFGNVASREIEPHFHPHSYPLYGRALSNVSQIVLNQIQFPSFIDFAFFVTSFPALVSLTLRHVSCRNQVITLSVARGPKKRNLRLRSLRVEGHGERDEWFAAAFLQWFPRRCDEYPKKIEFSERLFHHAWGREVLRNSSGSLSELAVWLDTRARRSQGSVARHSWLGVWFLSLVVRNSLYCLC</sequence>
<dbReference type="Proteomes" id="UP001212997">
    <property type="component" value="Unassembled WGS sequence"/>
</dbReference>
<evidence type="ECO:0000256" key="1">
    <source>
        <dbReference type="SAM" id="MobiDB-lite"/>
    </source>
</evidence>
<accession>A0AAD5YCT2</accession>
<dbReference type="AlphaFoldDB" id="A0AAD5YCT2"/>
<feature type="compositionally biased region" description="Low complexity" evidence="1">
    <location>
        <begin position="1"/>
        <end position="15"/>
    </location>
</feature>